<organism evidence="1 2">
    <name type="scientific">Ambrosiozyma monospora</name>
    <name type="common">Yeast</name>
    <name type="synonym">Endomycopsis monosporus</name>
    <dbReference type="NCBI Taxonomy" id="43982"/>
    <lineage>
        <taxon>Eukaryota</taxon>
        <taxon>Fungi</taxon>
        <taxon>Dikarya</taxon>
        <taxon>Ascomycota</taxon>
        <taxon>Saccharomycotina</taxon>
        <taxon>Pichiomycetes</taxon>
        <taxon>Pichiales</taxon>
        <taxon>Pichiaceae</taxon>
        <taxon>Ambrosiozyma</taxon>
    </lineage>
</organism>
<accession>A0ACB5SXZ8</accession>
<dbReference type="EMBL" id="BSXS01001116">
    <property type="protein sequence ID" value="GME75098.1"/>
    <property type="molecule type" value="Genomic_DNA"/>
</dbReference>
<proteinExistence type="predicted"/>
<sequence length="285" mass="32014">MFKKDTGIKSLSNVKNSEKKKIYRTILQEYKLNEKLITPEIATQILPNSIKHSAFKTATGYKGTVYTDEAGVPLWFNTRDTQLIPTVFTLWKAPFLLPIIYTHDYVIERVLNGSNLMVPGTLPPFDKRLMRGTVCAIANYKDPKVAIAVGFCNVDMYKFTEVVGLSGIAVEVMQVVDDFLYKSGGKKLKIPTGDTISLPLSLEELSEHEEEVSPEEANDIAKDEQVGQANAENNESVDPVEENNEFSQKETEDIPTEKHVAPSADDDYTLKTEDIDDFFKQSTNY</sequence>
<evidence type="ECO:0000313" key="2">
    <source>
        <dbReference type="Proteomes" id="UP001165064"/>
    </source>
</evidence>
<dbReference type="Proteomes" id="UP001165064">
    <property type="component" value="Unassembled WGS sequence"/>
</dbReference>
<protein>
    <submittedName>
        <fullName evidence="1">Unnamed protein product</fullName>
    </submittedName>
</protein>
<keyword evidence="2" id="KW-1185">Reference proteome</keyword>
<reference evidence="1" key="1">
    <citation type="submission" date="2023-04" db="EMBL/GenBank/DDBJ databases">
        <title>Ambrosiozyma monospora NBRC 10751.</title>
        <authorList>
            <person name="Ichikawa N."/>
            <person name="Sato H."/>
            <person name="Tonouchi N."/>
        </authorList>
    </citation>
    <scope>NUCLEOTIDE SEQUENCE</scope>
    <source>
        <strain evidence="1">NBRC 10751</strain>
    </source>
</reference>
<gene>
    <name evidence="1" type="ORF">Amon02_000202500</name>
</gene>
<comment type="caution">
    <text evidence="1">The sequence shown here is derived from an EMBL/GenBank/DDBJ whole genome shotgun (WGS) entry which is preliminary data.</text>
</comment>
<name>A0ACB5SXZ8_AMBMO</name>
<evidence type="ECO:0000313" key="1">
    <source>
        <dbReference type="EMBL" id="GME75098.1"/>
    </source>
</evidence>